<dbReference type="EMBL" id="MFTS01000003">
    <property type="protein sequence ID" value="OGI68431.1"/>
    <property type="molecule type" value="Genomic_DNA"/>
</dbReference>
<keyword evidence="2" id="KW-1133">Transmembrane helix</keyword>
<gene>
    <name evidence="5" type="ORF">A2738_00930</name>
</gene>
<feature type="region of interest" description="Disordered" evidence="1">
    <location>
        <begin position="535"/>
        <end position="579"/>
    </location>
</feature>
<comment type="caution">
    <text evidence="5">The sequence shown here is derived from an EMBL/GenBank/DDBJ whole genome shotgun (WGS) entry which is preliminary data.</text>
</comment>
<dbReference type="SUPFAM" id="SSF48239">
    <property type="entry name" value="Terpenoid cyclases/Protein prenyltransferases"/>
    <property type="match status" value="1"/>
</dbReference>
<keyword evidence="2" id="KW-0472">Membrane</keyword>
<feature type="compositionally biased region" description="Low complexity" evidence="1">
    <location>
        <begin position="544"/>
        <end position="555"/>
    </location>
</feature>
<reference evidence="5 6" key="1">
    <citation type="journal article" date="2016" name="Nat. Commun.">
        <title>Thousands of microbial genomes shed light on interconnected biogeochemical processes in an aquifer system.</title>
        <authorList>
            <person name="Anantharaman K."/>
            <person name="Brown C.T."/>
            <person name="Hug L.A."/>
            <person name="Sharon I."/>
            <person name="Castelle C.J."/>
            <person name="Probst A.J."/>
            <person name="Thomas B.C."/>
            <person name="Singh A."/>
            <person name="Wilkins M.J."/>
            <person name="Karaoz U."/>
            <person name="Brodie E.L."/>
            <person name="Williams K.H."/>
            <person name="Hubbard S.S."/>
            <person name="Banfield J.F."/>
        </authorList>
    </citation>
    <scope>NUCLEOTIDE SEQUENCE [LARGE SCALE GENOMIC DNA]</scope>
</reference>
<dbReference type="InterPro" id="IPR008930">
    <property type="entry name" value="Terpenoid_cyclase/PrenylTrfase"/>
</dbReference>
<evidence type="ECO:0000259" key="4">
    <source>
        <dbReference type="Pfam" id="PF13243"/>
    </source>
</evidence>
<dbReference type="Proteomes" id="UP000178235">
    <property type="component" value="Unassembled WGS sequence"/>
</dbReference>
<accession>A0A1F6VFK1</accession>
<feature type="compositionally biased region" description="Acidic residues" evidence="1">
    <location>
        <begin position="556"/>
        <end position="577"/>
    </location>
</feature>
<evidence type="ECO:0000256" key="3">
    <source>
        <dbReference type="SAM" id="SignalP"/>
    </source>
</evidence>
<dbReference type="AlphaFoldDB" id="A0A1F6VFK1"/>
<evidence type="ECO:0000256" key="2">
    <source>
        <dbReference type="SAM" id="Phobius"/>
    </source>
</evidence>
<keyword evidence="3" id="KW-0732">Signal</keyword>
<organism evidence="5 6">
    <name type="scientific">Candidatus Nomurabacteria bacterium RIFCSPHIGHO2_01_FULL_42_15</name>
    <dbReference type="NCBI Taxonomy" id="1801742"/>
    <lineage>
        <taxon>Bacteria</taxon>
        <taxon>Candidatus Nomuraibacteriota</taxon>
    </lineage>
</organism>
<dbReference type="CDD" id="cd00688">
    <property type="entry name" value="ISOPREN_C2_like"/>
    <property type="match status" value="1"/>
</dbReference>
<dbReference type="Pfam" id="PF13243">
    <property type="entry name" value="SQHop_cyclase_C"/>
    <property type="match status" value="1"/>
</dbReference>
<sequence length="691" mass="74949">MTNILKLSLLCLMVFSFTVNIYAEDTEIVDPEPVLPPAEIPLDPIPDPVPEPDPAPTVTFIIRNGDTLIYQDTTPLPDIENDRNVLSVLQSIDESSDAFSITNIQEFSFGKYLKCILPTDATELCDNWQYAVGNLTPFSSIDTTMLVGGETVGIYFGTSHQLVLSNERITEGGSLTATAQKYNYETNAWDILEGVSVGVTLPNPDDAWNPIVVSTHPVDDVGIATITIAEENTFTLGIVEDFYFPSYTVVVEKSEEDGENGSENEGTNGSNPTPHSFSTADALSYLKSMQSEDGSFGDSDLYTDWAGIAFGSMNVGGSSKTKILSYFESNNEISSLLTDNERRAMTLLALDKNPYSFGDDEVNYIKAIVDEFDGEQFGDADLVNDDIFALIPLQNAGYNENDDMIIEDITFIISKQKSNGSWEESVDVTAAAIQALEAFDGVDGVSNALSQASAYLENEQNSDGGWGNVSSTSWAMQAESALNTSWSKNGKDGLDYLATGQEEDGAVSPTEETLENRIWATSYAVAGASGKSWGEIMNSVSKPSNQEENSGNNNENDSDDENDSRDDTEDEIEDVAPEETQIKTVVCPVGDFFNATTGEWCTEFVVINNPPIIKQETKIVKKIEIVETLAEEKTLGEQTLTTTETLTATAIGTLPTEQSVPPEKTSSTTPIVLGTLGGIVLLYIAAKFLIK</sequence>
<name>A0A1F6VFK1_9BACT</name>
<feature type="transmembrane region" description="Helical" evidence="2">
    <location>
        <begin position="671"/>
        <end position="690"/>
    </location>
</feature>
<evidence type="ECO:0000256" key="1">
    <source>
        <dbReference type="SAM" id="MobiDB-lite"/>
    </source>
</evidence>
<feature type="signal peptide" evidence="3">
    <location>
        <begin position="1"/>
        <end position="23"/>
    </location>
</feature>
<dbReference type="InterPro" id="IPR032696">
    <property type="entry name" value="SQ_cyclase_C"/>
</dbReference>
<protein>
    <recommendedName>
        <fullName evidence="4">Squalene cyclase C-terminal domain-containing protein</fullName>
    </recommendedName>
</protein>
<evidence type="ECO:0000313" key="5">
    <source>
        <dbReference type="EMBL" id="OGI68431.1"/>
    </source>
</evidence>
<dbReference type="Gene3D" id="1.50.10.20">
    <property type="match status" value="1"/>
</dbReference>
<evidence type="ECO:0000313" key="6">
    <source>
        <dbReference type="Proteomes" id="UP000178235"/>
    </source>
</evidence>
<feature type="region of interest" description="Disordered" evidence="1">
    <location>
        <begin position="254"/>
        <end position="275"/>
    </location>
</feature>
<feature type="domain" description="Squalene cyclase C-terminal" evidence="4">
    <location>
        <begin position="392"/>
        <end position="506"/>
    </location>
</feature>
<proteinExistence type="predicted"/>
<feature type="chain" id="PRO_5009527222" description="Squalene cyclase C-terminal domain-containing protein" evidence="3">
    <location>
        <begin position="24"/>
        <end position="691"/>
    </location>
</feature>
<keyword evidence="2" id="KW-0812">Transmembrane</keyword>